<dbReference type="GO" id="GO:0048029">
    <property type="term" value="F:monosaccharide binding"/>
    <property type="evidence" value="ECO:0007669"/>
    <property type="project" value="TreeGrafter"/>
</dbReference>
<dbReference type="GO" id="GO:0006096">
    <property type="term" value="P:glycolytic process"/>
    <property type="evidence" value="ECO:0007669"/>
    <property type="project" value="UniProtKB-UniPathway"/>
</dbReference>
<dbReference type="PROSITE" id="PS51463">
    <property type="entry name" value="P_GLUCOSE_ISOMERASE_3"/>
    <property type="match status" value="1"/>
</dbReference>
<dbReference type="GO" id="GO:0004347">
    <property type="term" value="F:glucose-6-phosphate isomerase activity"/>
    <property type="evidence" value="ECO:0007669"/>
    <property type="project" value="UniProtKB-EC"/>
</dbReference>
<dbReference type="InterPro" id="IPR023096">
    <property type="entry name" value="G6P_Isomerase_C"/>
</dbReference>
<comment type="pathway">
    <text evidence="1 8">Carbohydrate degradation; glycolysis; D-glyceraldehyde 3-phosphate and glycerone phosphate from D-glucose: step 2/4.</text>
</comment>
<keyword evidence="4 8" id="KW-0312">Gluconeogenesis</keyword>
<dbReference type="CDD" id="cd05016">
    <property type="entry name" value="SIS_PGI_2"/>
    <property type="match status" value="1"/>
</dbReference>
<evidence type="ECO:0000313" key="9">
    <source>
        <dbReference type="EMBL" id="CDR96067.1"/>
    </source>
</evidence>
<dbReference type="GO" id="GO:0097367">
    <property type="term" value="F:carbohydrate derivative binding"/>
    <property type="evidence" value="ECO:0007669"/>
    <property type="project" value="InterPro"/>
</dbReference>
<evidence type="ECO:0000256" key="6">
    <source>
        <dbReference type="ARBA" id="ARBA00023235"/>
    </source>
</evidence>
<dbReference type="PROSITE" id="PS00174">
    <property type="entry name" value="P_GLUCOSE_ISOMERASE_2"/>
    <property type="match status" value="1"/>
</dbReference>
<protein>
    <recommendedName>
        <fullName evidence="3 8">Glucose-6-phosphate isomerase</fullName>
        <ecNumber evidence="3 8">5.3.1.9</ecNumber>
    </recommendedName>
</protein>
<dbReference type="GO" id="GO:0006094">
    <property type="term" value="P:gluconeogenesis"/>
    <property type="evidence" value="ECO:0007669"/>
    <property type="project" value="UniProtKB-KW"/>
</dbReference>
<dbReference type="Gene3D" id="1.10.1390.10">
    <property type="match status" value="1"/>
</dbReference>
<dbReference type="PANTHER" id="PTHR11469">
    <property type="entry name" value="GLUCOSE-6-PHOSPHATE ISOMERASE"/>
    <property type="match status" value="1"/>
</dbReference>
<keyword evidence="5 8" id="KW-0324">Glycolysis</keyword>
<dbReference type="InterPro" id="IPR035482">
    <property type="entry name" value="SIS_PGI_2"/>
</dbReference>
<evidence type="ECO:0000256" key="7">
    <source>
        <dbReference type="ARBA" id="ARBA00029321"/>
    </source>
</evidence>
<dbReference type="UniPathway" id="UPA00109">
    <property type="reaction ID" value="UER00181"/>
</dbReference>
<dbReference type="STRING" id="5866.A0A061D7U8"/>
<dbReference type="GeneID" id="24564608"/>
<dbReference type="VEuPathDB" id="PiroplasmaDB:BBBOND_0212090"/>
<dbReference type="GO" id="GO:0051156">
    <property type="term" value="P:glucose 6-phosphate metabolic process"/>
    <property type="evidence" value="ECO:0007669"/>
    <property type="project" value="TreeGrafter"/>
</dbReference>
<reference evidence="10" key="1">
    <citation type="submission" date="2014-06" db="EMBL/GenBank/DDBJ databases">
        <authorList>
            <person name="Aslett M."/>
            <person name="De Silva N."/>
        </authorList>
    </citation>
    <scope>NUCLEOTIDE SEQUENCE [LARGE SCALE GENOMIC DNA]</scope>
    <source>
        <strain evidence="10">Bond</strain>
    </source>
</reference>
<comment type="catalytic activity">
    <reaction evidence="7 8">
        <text>alpha-D-glucose 6-phosphate = beta-D-fructose 6-phosphate</text>
        <dbReference type="Rhea" id="RHEA:11816"/>
        <dbReference type="ChEBI" id="CHEBI:57634"/>
        <dbReference type="ChEBI" id="CHEBI:58225"/>
        <dbReference type="EC" id="5.3.1.9"/>
    </reaction>
</comment>
<dbReference type="CDD" id="cd05015">
    <property type="entry name" value="SIS_PGI_1"/>
    <property type="match status" value="1"/>
</dbReference>
<dbReference type="InterPro" id="IPR035476">
    <property type="entry name" value="SIS_PGI_1"/>
</dbReference>
<dbReference type="GO" id="GO:0005829">
    <property type="term" value="C:cytosol"/>
    <property type="evidence" value="ECO:0007669"/>
    <property type="project" value="TreeGrafter"/>
</dbReference>
<evidence type="ECO:0000256" key="2">
    <source>
        <dbReference type="ARBA" id="ARBA00006604"/>
    </source>
</evidence>
<dbReference type="Proteomes" id="UP000033188">
    <property type="component" value="Chromosome 2"/>
</dbReference>
<dbReference type="Pfam" id="PF00342">
    <property type="entry name" value="PGI"/>
    <property type="match status" value="1"/>
</dbReference>
<evidence type="ECO:0000256" key="3">
    <source>
        <dbReference type="ARBA" id="ARBA00011952"/>
    </source>
</evidence>
<dbReference type="Gene3D" id="3.40.50.10490">
    <property type="entry name" value="Glucose-6-phosphate isomerase like protein, domain 1"/>
    <property type="match status" value="2"/>
</dbReference>
<dbReference type="InterPro" id="IPR018189">
    <property type="entry name" value="Phosphoglucose_isomerase_CS"/>
</dbReference>
<dbReference type="EC" id="5.3.1.9" evidence="3 8"/>
<organism evidence="9 10">
    <name type="scientific">Babesia bigemina</name>
    <dbReference type="NCBI Taxonomy" id="5866"/>
    <lineage>
        <taxon>Eukaryota</taxon>
        <taxon>Sar</taxon>
        <taxon>Alveolata</taxon>
        <taxon>Apicomplexa</taxon>
        <taxon>Aconoidasida</taxon>
        <taxon>Piroplasmida</taxon>
        <taxon>Babesiidae</taxon>
        <taxon>Babesia</taxon>
    </lineage>
</organism>
<dbReference type="OMA" id="CPAYAYG"/>
<dbReference type="OrthoDB" id="5831190at2759"/>
<keyword evidence="6 8" id="KW-0413">Isomerase</keyword>
<dbReference type="InterPro" id="IPR046348">
    <property type="entry name" value="SIS_dom_sf"/>
</dbReference>
<dbReference type="HAMAP" id="MF_00473">
    <property type="entry name" value="G6P_isomerase"/>
    <property type="match status" value="1"/>
</dbReference>
<evidence type="ECO:0000256" key="5">
    <source>
        <dbReference type="ARBA" id="ARBA00023152"/>
    </source>
</evidence>
<dbReference type="EMBL" id="LK391708">
    <property type="protein sequence ID" value="CDR96067.1"/>
    <property type="molecule type" value="Genomic_DNA"/>
</dbReference>
<dbReference type="KEGG" id="bbig:BBBOND_0212090"/>
<dbReference type="InterPro" id="IPR001672">
    <property type="entry name" value="G6P_Isomerase"/>
</dbReference>
<dbReference type="NCBIfam" id="NF001211">
    <property type="entry name" value="PRK00179.1"/>
    <property type="match status" value="1"/>
</dbReference>
<dbReference type="AlphaFoldDB" id="A0A061D7U8"/>
<sequence>MLSNKLEESAVFKSLLSSSSAAKNADLAALLRDRSRCDRLIKSYKGVTLDLSRQLIDSATLDALLSLCHEMNVPKKIEMLFSGGILNGTEGRSVLHSALRAARGTSLTVDGSDVVADVYSVLDSIKEFSNRVRKGSIVASDGKPFDSLLCIGIGGSYLGIAFAAQAFMASSSARRECEGRKIRFLANVDPAGFRIATEGLDANRTMVIVISKTFTTAETMKNAVVARDWLQSNIADPSKFGDHLCAISTNLKLTKDFGIDDSHVFGFWDWVGGRFSVSSAVGMLPLAIHFGFDIAEQFLSGARMMDEHFRQTPLDDNMPVLLALASFYNSTVLGLDCVALLPYSEDLCLFPRYIQQLCMESNGKSVRMNGDKLSYGTGEIYFGESGTNGQHSFYQLLHQGRVVPSEFIGFIRSDNRDVAENGVTFHEELMANFFAQPDALAYGRTPAQLQAAGCSAHLVAHKACSGNRPSAVMLFEEATPYTVGALVALYEHRVAVQGFLWGINSFDQMGVELGKVLASDIRGYFKARHSDWASVEKEGQISYSTTKLLSLFAGSA</sequence>
<evidence type="ECO:0000256" key="4">
    <source>
        <dbReference type="ARBA" id="ARBA00022432"/>
    </source>
</evidence>
<gene>
    <name evidence="9" type="ORF">BBBOND_0212090</name>
</gene>
<dbReference type="PROSITE" id="PS00765">
    <property type="entry name" value="P_GLUCOSE_ISOMERASE_1"/>
    <property type="match status" value="1"/>
</dbReference>
<evidence type="ECO:0000256" key="8">
    <source>
        <dbReference type="RuleBase" id="RU000612"/>
    </source>
</evidence>
<keyword evidence="10" id="KW-1185">Reference proteome</keyword>
<evidence type="ECO:0000256" key="1">
    <source>
        <dbReference type="ARBA" id="ARBA00004926"/>
    </source>
</evidence>
<comment type="similarity">
    <text evidence="2 8">Belongs to the GPI family.</text>
</comment>
<accession>A0A061D7U8</accession>
<dbReference type="SUPFAM" id="SSF53697">
    <property type="entry name" value="SIS domain"/>
    <property type="match status" value="1"/>
</dbReference>
<dbReference type="RefSeq" id="XP_012768253.1">
    <property type="nucleotide sequence ID" value="XM_012912799.1"/>
</dbReference>
<proteinExistence type="inferred from homology"/>
<evidence type="ECO:0000313" key="10">
    <source>
        <dbReference type="Proteomes" id="UP000033188"/>
    </source>
</evidence>
<dbReference type="PANTHER" id="PTHR11469:SF1">
    <property type="entry name" value="GLUCOSE-6-PHOSPHATE ISOMERASE"/>
    <property type="match status" value="1"/>
</dbReference>
<dbReference type="PRINTS" id="PR00662">
    <property type="entry name" value="G6PISOMERASE"/>
</dbReference>
<name>A0A061D7U8_BABBI</name>